<proteinExistence type="predicted"/>
<protein>
    <submittedName>
        <fullName evidence="1">Putative secreted protein</fullName>
    </submittedName>
</protein>
<dbReference type="AlphaFoldDB" id="A0A2M4D8I6"/>
<reference evidence="1" key="1">
    <citation type="submission" date="2018-01" db="EMBL/GenBank/DDBJ databases">
        <title>An insight into the sialome of Amazonian anophelines.</title>
        <authorList>
            <person name="Ribeiro J.M."/>
            <person name="Scarpassa V."/>
            <person name="Calvo E."/>
        </authorList>
    </citation>
    <scope>NUCLEOTIDE SEQUENCE</scope>
</reference>
<name>A0A2M4D8I6_ANODA</name>
<dbReference type="EMBL" id="GGFL01009697">
    <property type="protein sequence ID" value="MBW73875.1"/>
    <property type="molecule type" value="Transcribed_RNA"/>
</dbReference>
<accession>A0A2M4D8I6</accession>
<sequence length="66" mass="7377">MASIVSSMATIVTFSSATPMATSWRAIIPVGLRIISAGESYRLTRRSTRRNFKRRIEGPSGSVFRW</sequence>
<evidence type="ECO:0000313" key="1">
    <source>
        <dbReference type="EMBL" id="MBW73875.1"/>
    </source>
</evidence>
<organism evidence="1">
    <name type="scientific">Anopheles darlingi</name>
    <name type="common">Mosquito</name>
    <dbReference type="NCBI Taxonomy" id="43151"/>
    <lineage>
        <taxon>Eukaryota</taxon>
        <taxon>Metazoa</taxon>
        <taxon>Ecdysozoa</taxon>
        <taxon>Arthropoda</taxon>
        <taxon>Hexapoda</taxon>
        <taxon>Insecta</taxon>
        <taxon>Pterygota</taxon>
        <taxon>Neoptera</taxon>
        <taxon>Endopterygota</taxon>
        <taxon>Diptera</taxon>
        <taxon>Nematocera</taxon>
        <taxon>Culicoidea</taxon>
        <taxon>Culicidae</taxon>
        <taxon>Anophelinae</taxon>
        <taxon>Anopheles</taxon>
    </lineage>
</organism>